<dbReference type="EMBL" id="CM044701">
    <property type="protein sequence ID" value="KAI5680464.1"/>
    <property type="molecule type" value="Genomic_DNA"/>
</dbReference>
<sequence length="277" mass="30732">MTSKSLRKCSGSLQLIISKTSSQARDTLAVLEDLRKYVARDFRQENKLTLHYYIIVARLGYAVRYCYQRNVNFMTFCTMLYTYLTLIQDEGPTVFSMSRTSVSPTGYVSLSGCGYWQELIESIVWAHNKLKVAPATQPRALSIVQGRAVGVENALLISVYWKPSLKGTSHKRDQPKRFSSIIETPDVGESCSAKVCDNLISAMTEAICMVDKEVTESAFSASIDVDFSATCSASIDIGFSDTIMEFCEVSSGVSHARPQRLKVAPPVLGNFVKCPHM</sequence>
<comment type="caution">
    <text evidence="1">The sequence shown here is derived from an EMBL/GenBank/DDBJ whole genome shotgun (WGS) entry which is preliminary data.</text>
</comment>
<accession>A0ACC0C695</accession>
<protein>
    <submittedName>
        <fullName evidence="1">Uncharacterized protein</fullName>
    </submittedName>
</protein>
<evidence type="ECO:0000313" key="1">
    <source>
        <dbReference type="EMBL" id="KAI5680464.1"/>
    </source>
</evidence>
<proteinExistence type="predicted"/>
<keyword evidence="2" id="KW-1185">Reference proteome</keyword>
<reference evidence="2" key="1">
    <citation type="journal article" date="2023" name="Nat. Plants">
        <title>Single-cell RNA sequencing provides a high-resolution roadmap for understanding the multicellular compartmentation of specialized metabolism.</title>
        <authorList>
            <person name="Sun S."/>
            <person name="Shen X."/>
            <person name="Li Y."/>
            <person name="Li Y."/>
            <person name="Wang S."/>
            <person name="Li R."/>
            <person name="Zhang H."/>
            <person name="Shen G."/>
            <person name="Guo B."/>
            <person name="Wei J."/>
            <person name="Xu J."/>
            <person name="St-Pierre B."/>
            <person name="Chen S."/>
            <person name="Sun C."/>
        </authorList>
    </citation>
    <scope>NUCLEOTIDE SEQUENCE [LARGE SCALE GENOMIC DNA]</scope>
</reference>
<dbReference type="Proteomes" id="UP001060085">
    <property type="component" value="Linkage Group LG01"/>
</dbReference>
<organism evidence="1 2">
    <name type="scientific">Catharanthus roseus</name>
    <name type="common">Madagascar periwinkle</name>
    <name type="synonym">Vinca rosea</name>
    <dbReference type="NCBI Taxonomy" id="4058"/>
    <lineage>
        <taxon>Eukaryota</taxon>
        <taxon>Viridiplantae</taxon>
        <taxon>Streptophyta</taxon>
        <taxon>Embryophyta</taxon>
        <taxon>Tracheophyta</taxon>
        <taxon>Spermatophyta</taxon>
        <taxon>Magnoliopsida</taxon>
        <taxon>eudicotyledons</taxon>
        <taxon>Gunneridae</taxon>
        <taxon>Pentapetalae</taxon>
        <taxon>asterids</taxon>
        <taxon>lamiids</taxon>
        <taxon>Gentianales</taxon>
        <taxon>Apocynaceae</taxon>
        <taxon>Rauvolfioideae</taxon>
        <taxon>Vinceae</taxon>
        <taxon>Catharanthinae</taxon>
        <taxon>Catharanthus</taxon>
    </lineage>
</organism>
<evidence type="ECO:0000313" key="2">
    <source>
        <dbReference type="Proteomes" id="UP001060085"/>
    </source>
</evidence>
<gene>
    <name evidence="1" type="ORF">M9H77_01691</name>
</gene>
<name>A0ACC0C695_CATRO</name>